<dbReference type="GO" id="GO:0016592">
    <property type="term" value="C:mediator complex"/>
    <property type="evidence" value="ECO:0007669"/>
    <property type="project" value="TreeGrafter"/>
</dbReference>
<evidence type="ECO:0000256" key="3">
    <source>
        <dbReference type="ARBA" id="ARBA00019664"/>
    </source>
</evidence>
<dbReference type="Pfam" id="PF11315">
    <property type="entry name" value="Med30"/>
    <property type="match status" value="1"/>
</dbReference>
<evidence type="ECO:0000313" key="12">
    <source>
        <dbReference type="Proteomes" id="UP000518266"/>
    </source>
</evidence>
<reference evidence="11 12" key="1">
    <citation type="submission" date="2020-03" db="EMBL/GenBank/DDBJ databases">
        <title>Dissostichus mawsoni Genome sequencing and assembly.</title>
        <authorList>
            <person name="Park H."/>
        </authorList>
    </citation>
    <scope>NUCLEOTIDE SEQUENCE [LARGE SCALE GENOMIC DNA]</scope>
    <source>
        <strain evidence="11">DM0001</strain>
        <tissue evidence="11">Muscle</tissue>
    </source>
</reference>
<evidence type="ECO:0000313" key="11">
    <source>
        <dbReference type="EMBL" id="KAF3834097.1"/>
    </source>
</evidence>
<evidence type="ECO:0000256" key="10">
    <source>
        <dbReference type="SAM" id="Coils"/>
    </source>
</evidence>
<evidence type="ECO:0000256" key="6">
    <source>
        <dbReference type="ARBA" id="ARBA00023163"/>
    </source>
</evidence>
<evidence type="ECO:0000256" key="5">
    <source>
        <dbReference type="ARBA" id="ARBA00023159"/>
    </source>
</evidence>
<dbReference type="Proteomes" id="UP000518266">
    <property type="component" value="Unassembled WGS sequence"/>
</dbReference>
<comment type="caution">
    <text evidence="11">The sequence shown here is derived from an EMBL/GenBank/DDBJ whole genome shotgun (WGS) entry which is preliminary data.</text>
</comment>
<evidence type="ECO:0000256" key="8">
    <source>
        <dbReference type="ARBA" id="ARBA00025687"/>
    </source>
</evidence>
<dbReference type="AlphaFoldDB" id="A0A7J5XBW8"/>
<evidence type="ECO:0000256" key="2">
    <source>
        <dbReference type="ARBA" id="ARBA00010606"/>
    </source>
</evidence>
<evidence type="ECO:0000256" key="1">
    <source>
        <dbReference type="ARBA" id="ARBA00004123"/>
    </source>
</evidence>
<evidence type="ECO:0000256" key="9">
    <source>
        <dbReference type="ARBA" id="ARBA00031981"/>
    </source>
</evidence>
<comment type="similarity">
    <text evidence="2">Belongs to the Mediator complex subunit 30 family.</text>
</comment>
<organism evidence="11 12">
    <name type="scientific">Dissostichus mawsoni</name>
    <name type="common">Antarctic cod</name>
    <dbReference type="NCBI Taxonomy" id="36200"/>
    <lineage>
        <taxon>Eukaryota</taxon>
        <taxon>Metazoa</taxon>
        <taxon>Chordata</taxon>
        <taxon>Craniata</taxon>
        <taxon>Vertebrata</taxon>
        <taxon>Euteleostomi</taxon>
        <taxon>Actinopterygii</taxon>
        <taxon>Neopterygii</taxon>
        <taxon>Teleostei</taxon>
        <taxon>Neoteleostei</taxon>
        <taxon>Acanthomorphata</taxon>
        <taxon>Eupercaria</taxon>
        <taxon>Perciformes</taxon>
        <taxon>Notothenioidei</taxon>
        <taxon>Nototheniidae</taxon>
        <taxon>Dissostichus</taxon>
    </lineage>
</organism>
<accession>A0A7J5XBW8</accession>
<comment type="function">
    <text evidence="8">Component of the Mediator complex, a coactivator involved in the regulated transcription of nearly all RNA polymerase II-dependent genes. Mediator functions as a bridge to convey information from gene-specific regulatory proteins to the basal RNA polymerase II transcription machinery. Mediator is recruited to promoters by direct interactions with regulatory proteins and serves as a scaffold for the assembly of a functional preinitiation complex with RNA polymerase II and the general transcription factors.</text>
</comment>
<evidence type="ECO:0000256" key="4">
    <source>
        <dbReference type="ARBA" id="ARBA00023015"/>
    </source>
</evidence>
<keyword evidence="6" id="KW-0804">Transcription</keyword>
<keyword evidence="7" id="KW-0539">Nucleus</keyword>
<proteinExistence type="inferred from homology"/>
<gene>
    <name evidence="11" type="ORF">F7725_025301</name>
</gene>
<dbReference type="EMBL" id="JAAKFY010000026">
    <property type="protein sequence ID" value="KAF3834097.1"/>
    <property type="molecule type" value="Genomic_DNA"/>
</dbReference>
<dbReference type="OrthoDB" id="10067025at2759"/>
<keyword evidence="5" id="KW-0010">Activator</keyword>
<keyword evidence="12" id="KW-1185">Reference proteome</keyword>
<dbReference type="GO" id="GO:0003712">
    <property type="term" value="F:transcription coregulator activity"/>
    <property type="evidence" value="ECO:0007669"/>
    <property type="project" value="TreeGrafter"/>
</dbReference>
<protein>
    <recommendedName>
        <fullName evidence="3">Mediator of RNA polymerase II transcription subunit 30</fullName>
    </recommendedName>
    <alternativeName>
        <fullName evidence="9">Mediator complex subunit 30</fullName>
    </alternativeName>
</protein>
<comment type="subcellular location">
    <subcellularLocation>
        <location evidence="1">Nucleus</location>
    </subcellularLocation>
</comment>
<keyword evidence="10" id="KW-0175">Coiled coil</keyword>
<dbReference type="PANTHER" id="PTHR31705">
    <property type="entry name" value="MEDIATOR OF RNA POLYMERASE II TRANSCRIPTION SUBUNIT 30"/>
    <property type="match status" value="1"/>
</dbReference>
<dbReference type="PANTHER" id="PTHR31705:SF5">
    <property type="entry name" value="MEDIATOR OF RNA POLYMERASE II TRANSCRIPTION SUBUNIT 30"/>
    <property type="match status" value="1"/>
</dbReference>
<keyword evidence="4" id="KW-0805">Transcription regulation</keyword>
<feature type="coiled-coil region" evidence="10">
    <location>
        <begin position="141"/>
        <end position="171"/>
    </location>
</feature>
<name>A0A7J5XBW8_DISMA</name>
<dbReference type="InterPro" id="IPR021019">
    <property type="entry name" value="Mediator_Med30_met"/>
</dbReference>
<sequence length="374" mass="42835">MTTPPLVSPFGGQPPPPQLQQQAQAARDVNTASLCRIGQETVQDIVLRTMEIFQLLRNMQLPNGVTYQPNTHQDRLGKLQEHLRMLSVLFRKLRLVYDKCNENCAGMESIPPEQLIPFVEDDNSKHEDRSAGQSRPPTEERREILEVNKKLKQKNQQLKQIMDQLRNLIWEINSCWQILLNYKSSCDFLKTQRCFVIFVRWCICCFSPGKQDRRSTGAERGLSESKDKSMCPNTKMKTGFWNKGMEAVTHPVYECGAAGPAAAARLLEASRTDRARHLKNSHLKLNSGEFEKECEYVSLENQCTVKHNTSCVSASLWINVQRIENNQNKIPLPPLSDAGSVLCLRHVISNRTLFCFFSSKNKYMPIYSAERRMD</sequence>
<evidence type="ECO:0000256" key="7">
    <source>
        <dbReference type="ARBA" id="ARBA00023242"/>
    </source>
</evidence>
<dbReference type="GO" id="GO:0045893">
    <property type="term" value="P:positive regulation of DNA-templated transcription"/>
    <property type="evidence" value="ECO:0007669"/>
    <property type="project" value="TreeGrafter"/>
</dbReference>